<sequence length="106" mass="12667">MNALQQLTKAQENKFKHEQDLLFKAKVKRNRMLGLWAAELMELKQDEAQRYADDFVTLHLRDTGREQLHNKLLEDFNHAGVHRSDHRIERKIHECMVRAVYDLKTN</sequence>
<dbReference type="RefSeq" id="WP_380255305.1">
    <property type="nucleotide sequence ID" value="NZ_JBHUII010000013.1"/>
</dbReference>
<dbReference type="InterPro" id="IPR009945">
    <property type="entry name" value="ATPase_inh_sub_z"/>
</dbReference>
<dbReference type="EMBL" id="JBHUII010000013">
    <property type="protein sequence ID" value="MFD2208057.1"/>
    <property type="molecule type" value="Genomic_DNA"/>
</dbReference>
<comment type="caution">
    <text evidence="1">The sequence shown here is derived from an EMBL/GenBank/DDBJ whole genome shotgun (WGS) entry which is preliminary data.</text>
</comment>
<dbReference type="Gene3D" id="1.10.790.20">
    <property type="entry name" value="Domain of unknown function DUF1476"/>
    <property type="match status" value="1"/>
</dbReference>
<evidence type="ECO:0000313" key="2">
    <source>
        <dbReference type="Proteomes" id="UP001597294"/>
    </source>
</evidence>
<name>A0ABW5BQ05_9PROT</name>
<dbReference type="Pfam" id="PF07345">
    <property type="entry name" value="ATPaseInh_sub_z"/>
    <property type="match status" value="1"/>
</dbReference>
<dbReference type="InterPro" id="IPR038293">
    <property type="entry name" value="ATPase_inh_sub_z_sf"/>
</dbReference>
<dbReference type="Proteomes" id="UP001597294">
    <property type="component" value="Unassembled WGS sequence"/>
</dbReference>
<dbReference type="PIRSF" id="PIRSF031780">
    <property type="entry name" value="UCP031780"/>
    <property type="match status" value="1"/>
</dbReference>
<accession>A0ABW5BQ05</accession>
<reference evidence="2" key="1">
    <citation type="journal article" date="2019" name="Int. J. Syst. Evol. Microbiol.">
        <title>The Global Catalogue of Microorganisms (GCM) 10K type strain sequencing project: providing services to taxonomists for standard genome sequencing and annotation.</title>
        <authorList>
            <consortium name="The Broad Institute Genomics Platform"/>
            <consortium name="The Broad Institute Genome Sequencing Center for Infectious Disease"/>
            <person name="Wu L."/>
            <person name="Ma J."/>
        </authorList>
    </citation>
    <scope>NUCLEOTIDE SEQUENCE [LARGE SCALE GENOMIC DNA]</scope>
    <source>
        <strain evidence="2">CGMCC 4.7192</strain>
    </source>
</reference>
<protein>
    <submittedName>
        <fullName evidence="1">DUF1476 domain-containing protein</fullName>
    </submittedName>
</protein>
<evidence type="ECO:0000313" key="1">
    <source>
        <dbReference type="EMBL" id="MFD2208057.1"/>
    </source>
</evidence>
<gene>
    <name evidence="1" type="ORF">ACFSKO_20760</name>
</gene>
<proteinExistence type="predicted"/>
<keyword evidence="2" id="KW-1185">Reference proteome</keyword>
<organism evidence="1 2">
    <name type="scientific">Kiloniella antarctica</name>
    <dbReference type="NCBI Taxonomy" id="1550907"/>
    <lineage>
        <taxon>Bacteria</taxon>
        <taxon>Pseudomonadati</taxon>
        <taxon>Pseudomonadota</taxon>
        <taxon>Alphaproteobacteria</taxon>
        <taxon>Rhodospirillales</taxon>
        <taxon>Kiloniellaceae</taxon>
        <taxon>Kiloniella</taxon>
    </lineage>
</organism>